<dbReference type="InterPro" id="IPR029062">
    <property type="entry name" value="Class_I_gatase-like"/>
</dbReference>
<accession>A0ABR6YD57</accession>
<name>A0ABR6YD57_9BURK</name>
<sequence>MTHYSTTSFSRFTSQIHRPLYRRLSIFSHLRLLCLLIFSLLLLSLSLLSAHSQASTDLSKVRGSLLIIGGALRNDNAVVWEKLIDQAGGKNSKIAIIPAASGNPDRAADFVVQTLKKYGANAFIVPLSAKYETKDGQKKTSQINQDRYWITQIEQADGVYFTGGDQAKITRALVNEDGKPSAMLNAIWSLYQRGGVIAGTSAGAAIMSGTMFSNAKSVLTTLKLGVTEGDEIAPGLGFIGNDIFIDQHLIIRGRFARMLPLMLKKNYRLGFGIDENTALLVRPERDVEIIGYKGAILLDFNALKTNAALPEFNLQHASISYLSHGDRFEFQSQKIIPASDKSLITNTESEDSDQAPAFYPNILGNTTVVELMSGLAESSRHSALGLAFDAYSKVKPDLGFEFTFSKTPETKAYFSSSTGAEAFTVMRLRLDVRPVKMAQPLYEPIK</sequence>
<keyword evidence="6" id="KW-0645">Protease</keyword>
<evidence type="ECO:0000256" key="5">
    <source>
        <dbReference type="ARBA" id="ARBA00015719"/>
    </source>
</evidence>
<reference evidence="9 10" key="1">
    <citation type="submission" date="2020-08" db="EMBL/GenBank/DDBJ databases">
        <title>Novel species isolated from subtropical streams in China.</title>
        <authorList>
            <person name="Lu H."/>
        </authorList>
    </citation>
    <scope>NUCLEOTIDE SEQUENCE [LARGE SCALE GENOMIC DNA]</scope>
    <source>
        <strain evidence="9 10">LX15W</strain>
    </source>
</reference>
<gene>
    <name evidence="9" type="ORF">H8K55_12850</name>
</gene>
<evidence type="ECO:0000256" key="4">
    <source>
        <dbReference type="ARBA" id="ARBA00013115"/>
    </source>
</evidence>
<protein>
    <recommendedName>
        <fullName evidence="5">Cyanophycinase</fullName>
        <ecNumber evidence="4">3.4.15.6</ecNumber>
    </recommendedName>
</protein>
<evidence type="ECO:0000313" key="10">
    <source>
        <dbReference type="Proteomes" id="UP000624279"/>
    </source>
</evidence>
<keyword evidence="9" id="KW-0121">Carboxypeptidase</keyword>
<evidence type="ECO:0000256" key="3">
    <source>
        <dbReference type="ARBA" id="ARBA00006534"/>
    </source>
</evidence>
<dbReference type="PANTHER" id="PTHR36175">
    <property type="entry name" value="CYANOPHYCINASE"/>
    <property type="match status" value="1"/>
</dbReference>
<keyword evidence="10" id="KW-1185">Reference proteome</keyword>
<comment type="similarity">
    <text evidence="3">Belongs to the peptidase S51 family.</text>
</comment>
<dbReference type="RefSeq" id="WP_186942473.1">
    <property type="nucleotide sequence ID" value="NZ_JACOGA010000011.1"/>
</dbReference>
<evidence type="ECO:0000256" key="6">
    <source>
        <dbReference type="ARBA" id="ARBA00022670"/>
    </source>
</evidence>
<dbReference type="Gene3D" id="3.40.50.880">
    <property type="match status" value="1"/>
</dbReference>
<dbReference type="GO" id="GO:0008241">
    <property type="term" value="F:peptidyl-dipeptidase activity"/>
    <property type="evidence" value="ECO:0007669"/>
    <property type="project" value="UniProtKB-EC"/>
</dbReference>
<evidence type="ECO:0000256" key="8">
    <source>
        <dbReference type="ARBA" id="ARBA00022825"/>
    </source>
</evidence>
<organism evidence="9 10">
    <name type="scientific">Undibacterium flavidum</name>
    <dbReference type="NCBI Taxonomy" id="2762297"/>
    <lineage>
        <taxon>Bacteria</taxon>
        <taxon>Pseudomonadati</taxon>
        <taxon>Pseudomonadota</taxon>
        <taxon>Betaproteobacteria</taxon>
        <taxon>Burkholderiales</taxon>
        <taxon>Oxalobacteraceae</taxon>
        <taxon>Undibacterium</taxon>
    </lineage>
</organism>
<comment type="function">
    <text evidence="2">Exopeptidase that catalyzes the hydrolytic cleavage of multi-L-arginyl-poly-L-aspartic acid (cyanophycin; a water-insoluble reserve polymer) into aspartate-arginine dipeptides.</text>
</comment>
<dbReference type="EC" id="3.4.15.6" evidence="4"/>
<dbReference type="NCBIfam" id="TIGR02069">
    <property type="entry name" value="cyanophycinase"/>
    <property type="match status" value="1"/>
</dbReference>
<dbReference type="Proteomes" id="UP000624279">
    <property type="component" value="Unassembled WGS sequence"/>
</dbReference>
<evidence type="ECO:0000313" key="9">
    <source>
        <dbReference type="EMBL" id="MBC3874481.1"/>
    </source>
</evidence>
<comment type="catalytic activity">
    <reaction evidence="1">
        <text>[L-4-(L-arginin-2-N-yl)aspartate](n) + H2O = [L-4-(L-arginin-2-N-yl)aspartate](n-1) + L-4-(L-arginin-2-N-yl)aspartate</text>
        <dbReference type="Rhea" id="RHEA:12845"/>
        <dbReference type="Rhea" id="RHEA-COMP:13728"/>
        <dbReference type="Rhea" id="RHEA-COMP:13734"/>
        <dbReference type="ChEBI" id="CHEBI:15377"/>
        <dbReference type="ChEBI" id="CHEBI:137986"/>
        <dbReference type="ChEBI" id="CHEBI:137991"/>
        <dbReference type="EC" id="3.4.15.6"/>
    </reaction>
</comment>
<dbReference type="InterPro" id="IPR005320">
    <property type="entry name" value="Peptidase_S51"/>
</dbReference>
<dbReference type="SUPFAM" id="SSF52317">
    <property type="entry name" value="Class I glutamine amidotransferase-like"/>
    <property type="match status" value="1"/>
</dbReference>
<evidence type="ECO:0000256" key="1">
    <source>
        <dbReference type="ARBA" id="ARBA00001092"/>
    </source>
</evidence>
<dbReference type="PANTHER" id="PTHR36175:SF1">
    <property type="entry name" value="CYANOPHYCINASE"/>
    <property type="match status" value="1"/>
</dbReference>
<dbReference type="EMBL" id="JACOGA010000011">
    <property type="protein sequence ID" value="MBC3874481.1"/>
    <property type="molecule type" value="Genomic_DNA"/>
</dbReference>
<dbReference type="InterPro" id="IPR011811">
    <property type="entry name" value="Peptidase_S51_cyanophycinase"/>
</dbReference>
<evidence type="ECO:0000256" key="7">
    <source>
        <dbReference type="ARBA" id="ARBA00022801"/>
    </source>
</evidence>
<dbReference type="GO" id="GO:0004180">
    <property type="term" value="F:carboxypeptidase activity"/>
    <property type="evidence" value="ECO:0007669"/>
    <property type="project" value="UniProtKB-KW"/>
</dbReference>
<dbReference type="Pfam" id="PF03575">
    <property type="entry name" value="Peptidase_S51"/>
    <property type="match status" value="1"/>
</dbReference>
<comment type="caution">
    <text evidence="9">The sequence shown here is derived from an EMBL/GenBank/DDBJ whole genome shotgun (WGS) entry which is preliminary data.</text>
</comment>
<dbReference type="CDD" id="cd03145">
    <property type="entry name" value="GAT1_cyanophycinase"/>
    <property type="match status" value="1"/>
</dbReference>
<keyword evidence="8" id="KW-0720">Serine protease</keyword>
<proteinExistence type="inferred from homology"/>
<evidence type="ECO:0000256" key="2">
    <source>
        <dbReference type="ARBA" id="ARBA00002039"/>
    </source>
</evidence>
<keyword evidence="7 9" id="KW-0378">Hydrolase</keyword>